<dbReference type="Pfam" id="PF03601">
    <property type="entry name" value="Cons_hypoth698"/>
    <property type="match status" value="1"/>
</dbReference>
<comment type="similarity">
    <text evidence="2">Belongs to the UPF0324 family.</text>
</comment>
<keyword evidence="6 7" id="KW-0472">Membrane</keyword>
<keyword evidence="9" id="KW-1185">Reference proteome</keyword>
<evidence type="ECO:0000313" key="9">
    <source>
        <dbReference type="Proteomes" id="UP001595887"/>
    </source>
</evidence>
<comment type="caution">
    <text evidence="8">The sequence shown here is derived from an EMBL/GenBank/DDBJ whole genome shotgun (WGS) entry which is preliminary data.</text>
</comment>
<feature type="transmembrane region" description="Helical" evidence="7">
    <location>
        <begin position="213"/>
        <end position="234"/>
    </location>
</feature>
<feature type="transmembrane region" description="Helical" evidence="7">
    <location>
        <begin position="118"/>
        <end position="138"/>
    </location>
</feature>
<dbReference type="PANTHER" id="PTHR30106:SF2">
    <property type="entry name" value="UPF0324 INNER MEMBRANE PROTEIN YEIH"/>
    <property type="match status" value="1"/>
</dbReference>
<evidence type="ECO:0000256" key="6">
    <source>
        <dbReference type="ARBA" id="ARBA00023136"/>
    </source>
</evidence>
<dbReference type="Proteomes" id="UP001595887">
    <property type="component" value="Unassembled WGS sequence"/>
</dbReference>
<proteinExistence type="inferred from homology"/>
<organism evidence="8 9">
    <name type="scientific">Sphingorhabdus arenilitoris</name>
    <dbReference type="NCBI Taxonomy" id="1490041"/>
    <lineage>
        <taxon>Bacteria</taxon>
        <taxon>Pseudomonadati</taxon>
        <taxon>Pseudomonadota</taxon>
        <taxon>Alphaproteobacteria</taxon>
        <taxon>Sphingomonadales</taxon>
        <taxon>Sphingomonadaceae</taxon>
        <taxon>Sphingorhabdus</taxon>
    </lineage>
</organism>
<name>A0ABV8RDU7_9SPHN</name>
<evidence type="ECO:0000313" key="8">
    <source>
        <dbReference type="EMBL" id="MFC4291112.1"/>
    </source>
</evidence>
<keyword evidence="4 7" id="KW-0812">Transmembrane</keyword>
<keyword evidence="5 7" id="KW-1133">Transmembrane helix</keyword>
<evidence type="ECO:0000256" key="7">
    <source>
        <dbReference type="SAM" id="Phobius"/>
    </source>
</evidence>
<feature type="transmembrane region" description="Helical" evidence="7">
    <location>
        <begin position="315"/>
        <end position="332"/>
    </location>
</feature>
<gene>
    <name evidence="8" type="ORF">ACFOWX_01650</name>
</gene>
<feature type="transmembrane region" description="Helical" evidence="7">
    <location>
        <begin position="36"/>
        <end position="54"/>
    </location>
</feature>
<accession>A0ABV8RDU7</accession>
<dbReference type="PANTHER" id="PTHR30106">
    <property type="entry name" value="INNER MEMBRANE PROTEIN YEIH-RELATED"/>
    <property type="match status" value="1"/>
</dbReference>
<reference evidence="9" key="1">
    <citation type="journal article" date="2019" name="Int. J. Syst. Evol. Microbiol.">
        <title>The Global Catalogue of Microorganisms (GCM) 10K type strain sequencing project: providing services to taxonomists for standard genome sequencing and annotation.</title>
        <authorList>
            <consortium name="The Broad Institute Genomics Platform"/>
            <consortium name="The Broad Institute Genome Sequencing Center for Infectious Disease"/>
            <person name="Wu L."/>
            <person name="Ma J."/>
        </authorList>
    </citation>
    <scope>NUCLEOTIDE SEQUENCE [LARGE SCALE GENOMIC DNA]</scope>
    <source>
        <strain evidence="9">CECT 8531</strain>
    </source>
</reference>
<feature type="transmembrane region" description="Helical" evidence="7">
    <location>
        <begin position="145"/>
        <end position="170"/>
    </location>
</feature>
<protein>
    <submittedName>
        <fullName evidence="8">YeiH family protein</fullName>
    </submittedName>
</protein>
<feature type="transmembrane region" description="Helical" evidence="7">
    <location>
        <begin position="182"/>
        <end position="201"/>
    </location>
</feature>
<feature type="transmembrane region" description="Helical" evidence="7">
    <location>
        <begin position="246"/>
        <end position="267"/>
    </location>
</feature>
<evidence type="ECO:0000256" key="4">
    <source>
        <dbReference type="ARBA" id="ARBA00022692"/>
    </source>
</evidence>
<keyword evidence="3" id="KW-1003">Cell membrane</keyword>
<evidence type="ECO:0000256" key="2">
    <source>
        <dbReference type="ARBA" id="ARBA00007977"/>
    </source>
</evidence>
<evidence type="ECO:0000256" key="3">
    <source>
        <dbReference type="ARBA" id="ARBA00022475"/>
    </source>
</evidence>
<feature type="transmembrane region" description="Helical" evidence="7">
    <location>
        <begin position="288"/>
        <end position="309"/>
    </location>
</feature>
<dbReference type="RefSeq" id="WP_381420709.1">
    <property type="nucleotide sequence ID" value="NZ_JBHSDH010000010.1"/>
</dbReference>
<comment type="subcellular location">
    <subcellularLocation>
        <location evidence="1">Cell membrane</location>
        <topology evidence="1">Multi-pass membrane protein</topology>
    </subcellularLocation>
</comment>
<feature type="transmembrane region" description="Helical" evidence="7">
    <location>
        <begin position="60"/>
        <end position="78"/>
    </location>
</feature>
<feature type="transmembrane region" description="Helical" evidence="7">
    <location>
        <begin position="344"/>
        <end position="366"/>
    </location>
</feature>
<dbReference type="InterPro" id="IPR018383">
    <property type="entry name" value="UPF0324_pro"/>
</dbReference>
<sequence length="367" mass="38415">MVERGPSLNAIVQGDLYGEIWLAEQDKSPVKARTRISAYFPGLAICGVVAAAATWLSEHYGIPAIVAGLLLGLALNFISASDKTVKGFHLCSTSLLRWGIVLLGTQITLWQIAAMGPISLLGLIGIMALVIMAGILAAKWSGQGSLIGLLAGGATAICGASAALAIYAIIGRERLEYDRFTFTLVGITVASATALSVYPIIADYLHFTDRQAGFLMGAAIHDVAQSLGAGFGYSQEAGQTATIVKLTRVALLAPVVAIIGITISASASAADGGAAGKKRIRDYLHFPWFIIAFFAVVAVNSLFAAPTIIAETGLIISKTFLLLAVIATAMNSRLDAIMSYRWRALMPVAAATLTAFAASISFAYFIL</sequence>
<dbReference type="EMBL" id="JBHSDH010000010">
    <property type="protein sequence ID" value="MFC4291112.1"/>
    <property type="molecule type" value="Genomic_DNA"/>
</dbReference>
<evidence type="ECO:0000256" key="5">
    <source>
        <dbReference type="ARBA" id="ARBA00022989"/>
    </source>
</evidence>
<evidence type="ECO:0000256" key="1">
    <source>
        <dbReference type="ARBA" id="ARBA00004651"/>
    </source>
</evidence>